<evidence type="ECO:0000313" key="10">
    <source>
        <dbReference type="EMBL" id="TWI53565.1"/>
    </source>
</evidence>
<dbReference type="OrthoDB" id="8578401at2"/>
<dbReference type="NCBIfam" id="NF004238">
    <property type="entry name" value="PRK05682.1-1"/>
    <property type="match status" value="1"/>
</dbReference>
<dbReference type="NCBIfam" id="TIGR03506">
    <property type="entry name" value="FlgEFG_subfam"/>
    <property type="match status" value="1"/>
</dbReference>
<protein>
    <recommendedName>
        <fullName evidence="3 5">Flagellar hook protein FlgE</fullName>
    </recommendedName>
</protein>
<comment type="function">
    <text evidence="5">A flexible structure which links the flagellar filament to the drive apparatus in the basal body.</text>
</comment>
<evidence type="ECO:0000259" key="8">
    <source>
        <dbReference type="Pfam" id="PF07559"/>
    </source>
</evidence>
<accession>A0A562Q9X5</accession>
<reference evidence="10 11" key="1">
    <citation type="journal article" date="2015" name="Stand. Genomic Sci.">
        <title>Genomic Encyclopedia of Bacterial and Archaeal Type Strains, Phase III: the genomes of soil and plant-associated and newly described type strains.</title>
        <authorList>
            <person name="Whitman W.B."/>
            <person name="Woyke T."/>
            <person name="Klenk H.P."/>
            <person name="Zhou Y."/>
            <person name="Lilburn T.G."/>
            <person name="Beck B.J."/>
            <person name="De Vos P."/>
            <person name="Vandamme P."/>
            <person name="Eisen J.A."/>
            <person name="Garrity G."/>
            <person name="Hugenholtz P."/>
            <person name="Kyrpides N.C."/>
        </authorList>
    </citation>
    <scope>NUCLEOTIDE SEQUENCE [LARGE SCALE GENOMIC DNA]</scope>
    <source>
        <strain evidence="10 11">CGMCC 1.6858</strain>
    </source>
</reference>
<dbReference type="InterPro" id="IPR020013">
    <property type="entry name" value="Flagellar_FlgE/F/G"/>
</dbReference>
<evidence type="ECO:0000259" key="9">
    <source>
        <dbReference type="Pfam" id="PF22692"/>
    </source>
</evidence>
<comment type="subcellular location">
    <subcellularLocation>
        <location evidence="1 5">Bacterial flagellum basal body</location>
    </subcellularLocation>
</comment>
<dbReference type="Pfam" id="PF06429">
    <property type="entry name" value="Flg_bbr_C"/>
    <property type="match status" value="1"/>
</dbReference>
<dbReference type="GO" id="GO:0005829">
    <property type="term" value="C:cytosol"/>
    <property type="evidence" value="ECO:0007669"/>
    <property type="project" value="TreeGrafter"/>
</dbReference>
<dbReference type="GO" id="GO:0071978">
    <property type="term" value="P:bacterial-type flagellum-dependent swarming motility"/>
    <property type="evidence" value="ECO:0007669"/>
    <property type="project" value="TreeGrafter"/>
</dbReference>
<dbReference type="InterPro" id="IPR010930">
    <property type="entry name" value="Flg_bb/hook_C_dom"/>
</dbReference>
<feature type="domain" description="Flagellar hook protein FlgE D2" evidence="8">
    <location>
        <begin position="154"/>
        <end position="308"/>
    </location>
</feature>
<name>A0A562Q9X5_9PSED</name>
<dbReference type="Gene3D" id="2.60.98.20">
    <property type="entry name" value="Flagellar hook protein FlgE"/>
    <property type="match status" value="1"/>
</dbReference>
<dbReference type="PANTHER" id="PTHR30435">
    <property type="entry name" value="FLAGELLAR PROTEIN"/>
    <property type="match status" value="1"/>
</dbReference>
<evidence type="ECO:0000313" key="11">
    <source>
        <dbReference type="Proteomes" id="UP000316905"/>
    </source>
</evidence>
<evidence type="ECO:0000259" key="7">
    <source>
        <dbReference type="Pfam" id="PF06429"/>
    </source>
</evidence>
<evidence type="ECO:0000256" key="5">
    <source>
        <dbReference type="RuleBase" id="RU362116"/>
    </source>
</evidence>
<keyword evidence="4 5" id="KW-0975">Bacterial flagellum</keyword>
<evidence type="ECO:0000259" key="6">
    <source>
        <dbReference type="Pfam" id="PF00460"/>
    </source>
</evidence>
<dbReference type="PANTHER" id="PTHR30435:SF1">
    <property type="entry name" value="FLAGELLAR HOOK PROTEIN FLGE"/>
    <property type="match status" value="1"/>
</dbReference>
<dbReference type="GO" id="GO:0009425">
    <property type="term" value="C:bacterial-type flagellum basal body"/>
    <property type="evidence" value="ECO:0007669"/>
    <property type="project" value="UniProtKB-SubCell"/>
</dbReference>
<evidence type="ECO:0000256" key="2">
    <source>
        <dbReference type="ARBA" id="ARBA00009677"/>
    </source>
</evidence>
<gene>
    <name evidence="10" type="ORF">IQ22_02784</name>
</gene>
<dbReference type="InterPro" id="IPR053967">
    <property type="entry name" value="LlgE_F_G-like_D1"/>
</dbReference>
<dbReference type="InterPro" id="IPR037925">
    <property type="entry name" value="FlgE/F/G-like"/>
</dbReference>
<keyword evidence="10" id="KW-0282">Flagellum</keyword>
<dbReference type="InterPro" id="IPR011491">
    <property type="entry name" value="FlgE_D2"/>
</dbReference>
<evidence type="ECO:0000256" key="4">
    <source>
        <dbReference type="ARBA" id="ARBA00023143"/>
    </source>
</evidence>
<organism evidence="10 11">
    <name type="scientific">Pseudomonas duriflava</name>
    <dbReference type="NCBI Taxonomy" id="459528"/>
    <lineage>
        <taxon>Bacteria</taxon>
        <taxon>Pseudomonadati</taxon>
        <taxon>Pseudomonadota</taxon>
        <taxon>Gammaproteobacteria</taxon>
        <taxon>Pseudomonadales</taxon>
        <taxon>Pseudomonadaceae</taxon>
        <taxon>Pseudomonas</taxon>
    </lineage>
</organism>
<evidence type="ECO:0000256" key="3">
    <source>
        <dbReference type="ARBA" id="ARBA00019015"/>
    </source>
</evidence>
<dbReference type="InterPro" id="IPR037058">
    <property type="entry name" value="Falgellar_hook_FlgE_sf"/>
</dbReference>
<dbReference type="SUPFAM" id="SSF117143">
    <property type="entry name" value="Flagellar hook protein flgE"/>
    <property type="match status" value="1"/>
</dbReference>
<comment type="caution">
    <text evidence="10">The sequence shown here is derived from an EMBL/GenBank/DDBJ whole genome shotgun (WGS) entry which is preliminary data.</text>
</comment>
<dbReference type="Pfam" id="PF07559">
    <property type="entry name" value="FlgE_D2"/>
    <property type="match status" value="1"/>
</dbReference>
<keyword evidence="10" id="KW-0966">Cell projection</keyword>
<proteinExistence type="inferred from homology"/>
<dbReference type="Proteomes" id="UP000316905">
    <property type="component" value="Unassembled WGS sequence"/>
</dbReference>
<keyword evidence="10" id="KW-0969">Cilium</keyword>
<dbReference type="InterPro" id="IPR001444">
    <property type="entry name" value="Flag_bb_rod_N"/>
</dbReference>
<dbReference type="EMBL" id="VLKY01000008">
    <property type="protein sequence ID" value="TWI53565.1"/>
    <property type="molecule type" value="Genomic_DNA"/>
</dbReference>
<comment type="similarity">
    <text evidence="2 5">Belongs to the flagella basal body rod proteins family.</text>
</comment>
<dbReference type="GO" id="GO:0009424">
    <property type="term" value="C:bacterial-type flagellum hook"/>
    <property type="evidence" value="ECO:0007669"/>
    <property type="project" value="TreeGrafter"/>
</dbReference>
<feature type="domain" description="Flagellar hook protein FlgE/F/G-like D1" evidence="9">
    <location>
        <begin position="75"/>
        <end position="123"/>
    </location>
</feature>
<feature type="domain" description="Flagellar basal-body/hook protein C-terminal" evidence="7">
    <location>
        <begin position="382"/>
        <end position="426"/>
    </location>
</feature>
<dbReference type="AlphaFoldDB" id="A0A562Q9X5"/>
<sequence>MTFNTGLSGLKAASTHLNVTGNNIANAGSTGFKASRAEFADLYAGTIGSGVQTANISQQFTQGNITKTGNSLDLAINGQGFFKVSNSGAEIYTRNGTFSSDKNGNVVDNSGYKLQGYQADVDGTLMKGEVTDLVVDTTPQLPKATSKIEQILTLNSTATVPTAATFNPADASTYNWSTSVSVFDSQGNEHTMMQYFAKTDTNQWNMYVTMDGRNPADPTLTTPYSAEVDFDAYGKLTGITSSDFSVDANNVLTLANWVPATITNSTTSPVTWGSNGAAANADGVTLNISKITQTNNTSAVTSIRQDGYTTGQLSGLSTDSSGTIFATYTNGQSKNVGQVILTTFANPQGLTPIGGSNWIQSSSSGEPVPGEPGTGILGTLEAGSLEDSNVDLTAQLVDLIVAQRNYQANAKTIETESTIAQTIIQIR</sequence>
<dbReference type="Pfam" id="PF22692">
    <property type="entry name" value="LlgE_F_G_D1"/>
    <property type="match status" value="1"/>
</dbReference>
<dbReference type="RefSeq" id="WP_145142821.1">
    <property type="nucleotide sequence ID" value="NZ_VLKY01000008.1"/>
</dbReference>
<feature type="domain" description="Flagellar basal body rod protein N-terminal" evidence="6">
    <location>
        <begin position="3"/>
        <end position="33"/>
    </location>
</feature>
<dbReference type="Pfam" id="PF00460">
    <property type="entry name" value="Flg_bb_rod"/>
    <property type="match status" value="1"/>
</dbReference>
<keyword evidence="11" id="KW-1185">Reference proteome</keyword>
<evidence type="ECO:0000256" key="1">
    <source>
        <dbReference type="ARBA" id="ARBA00004117"/>
    </source>
</evidence>